<feature type="compositionally biased region" description="Basic and acidic residues" evidence="1">
    <location>
        <begin position="209"/>
        <end position="220"/>
    </location>
</feature>
<gene>
    <name evidence="2" type="ORF">BDZ85DRAFT_230887</name>
</gene>
<dbReference type="Proteomes" id="UP000799538">
    <property type="component" value="Unassembled WGS sequence"/>
</dbReference>
<organism evidence="2 3">
    <name type="scientific">Elsinoe ampelina</name>
    <dbReference type="NCBI Taxonomy" id="302913"/>
    <lineage>
        <taxon>Eukaryota</taxon>
        <taxon>Fungi</taxon>
        <taxon>Dikarya</taxon>
        <taxon>Ascomycota</taxon>
        <taxon>Pezizomycotina</taxon>
        <taxon>Dothideomycetes</taxon>
        <taxon>Dothideomycetidae</taxon>
        <taxon>Myriangiales</taxon>
        <taxon>Elsinoaceae</taxon>
        <taxon>Elsinoe</taxon>
    </lineage>
</organism>
<evidence type="ECO:0000313" key="3">
    <source>
        <dbReference type="Proteomes" id="UP000799538"/>
    </source>
</evidence>
<feature type="region of interest" description="Disordered" evidence="1">
    <location>
        <begin position="209"/>
        <end position="240"/>
    </location>
</feature>
<evidence type="ECO:0000313" key="2">
    <source>
        <dbReference type="EMBL" id="KAF2227027.1"/>
    </source>
</evidence>
<dbReference type="AlphaFoldDB" id="A0A6A6GMY0"/>
<name>A0A6A6GMY0_9PEZI</name>
<evidence type="ECO:0000256" key="1">
    <source>
        <dbReference type="SAM" id="MobiDB-lite"/>
    </source>
</evidence>
<keyword evidence="3" id="KW-1185">Reference proteome</keyword>
<feature type="compositionally biased region" description="Basic and acidic residues" evidence="1">
    <location>
        <begin position="231"/>
        <end position="240"/>
    </location>
</feature>
<reference evidence="3" key="1">
    <citation type="journal article" date="2020" name="Stud. Mycol.">
        <title>101 Dothideomycetes genomes: A test case for predicting lifestyles and emergence of pathogens.</title>
        <authorList>
            <person name="Haridas S."/>
            <person name="Albert R."/>
            <person name="Binder M."/>
            <person name="Bloem J."/>
            <person name="LaButti K."/>
            <person name="Salamov A."/>
            <person name="Andreopoulos B."/>
            <person name="Baker S."/>
            <person name="Barry K."/>
            <person name="Bills G."/>
            <person name="Bluhm B."/>
            <person name="Cannon C."/>
            <person name="Castanera R."/>
            <person name="Culley D."/>
            <person name="Daum C."/>
            <person name="Ezra D."/>
            <person name="Gonzalez J."/>
            <person name="Henrissat B."/>
            <person name="Kuo A."/>
            <person name="Liang C."/>
            <person name="Lipzen A."/>
            <person name="Lutzoni F."/>
            <person name="Magnuson J."/>
            <person name="Mondo S."/>
            <person name="Nolan M."/>
            <person name="Ohm R."/>
            <person name="Pangilinan J."/>
            <person name="Park H.-J."/>
            <person name="Ramirez L."/>
            <person name="Alfaro M."/>
            <person name="Sun H."/>
            <person name="Tritt A."/>
            <person name="Yoshinaga Y."/>
            <person name="Zwiers L.-H."/>
            <person name="Turgeon B."/>
            <person name="Goodwin S."/>
            <person name="Spatafora J."/>
            <person name="Crous P."/>
            <person name="Grigoriev I."/>
        </authorList>
    </citation>
    <scope>NUCLEOTIDE SEQUENCE [LARGE SCALE GENOMIC DNA]</scope>
    <source>
        <strain evidence="3">CECT 20119</strain>
    </source>
</reference>
<sequence length="240" mass="27204">MSSNFHVKRTPSAHIDELTQWNGARSTKWVTPPDGKSVLEIQTTHRPQDFKDVPDDKNVLIPPFHWHWYQEEQFFIRQGGARHTFRADPLSPVPCIIEISTLLSPHQSLLSPSSRASILGASERFFRNIYSYLEDCTVQGVSPSLPQLALMLHDAETSLAFPGPGVVSRWLSWGFGVVVGKWVGEWWLGYRSSYPEYFDEERRARLVQEGGREGEVRRGGEGQGKASGAEVLREQGTRRK</sequence>
<protein>
    <submittedName>
        <fullName evidence="2">Uncharacterized protein</fullName>
    </submittedName>
</protein>
<dbReference type="EMBL" id="ML992502">
    <property type="protein sequence ID" value="KAF2227027.1"/>
    <property type="molecule type" value="Genomic_DNA"/>
</dbReference>
<proteinExistence type="predicted"/>
<dbReference type="OrthoDB" id="9976870at2759"/>
<accession>A0A6A6GMY0</accession>